<gene>
    <name evidence="7" type="primary">isp</name>
    <name evidence="7" type="ORF">OXPF_07350</name>
</gene>
<comment type="caution">
    <text evidence="7">The sequence shown here is derived from an EMBL/GenBank/DDBJ whole genome shotgun (WGS) entry which is preliminary data.</text>
</comment>
<feature type="active site" description="Charge relay system" evidence="5">
    <location>
        <position position="28"/>
    </location>
</feature>
<protein>
    <submittedName>
        <fullName evidence="7">Intracellular serine protease</fullName>
        <ecNumber evidence="7">3.4.21.-</ecNumber>
    </submittedName>
</protein>
<organism evidence="7 8">
    <name type="scientific">Oxobacter pfennigii</name>
    <dbReference type="NCBI Taxonomy" id="36849"/>
    <lineage>
        <taxon>Bacteria</taxon>
        <taxon>Bacillati</taxon>
        <taxon>Bacillota</taxon>
        <taxon>Clostridia</taxon>
        <taxon>Eubacteriales</taxon>
        <taxon>Clostridiaceae</taxon>
        <taxon>Oxobacter</taxon>
    </lineage>
</organism>
<dbReference type="InterPro" id="IPR036852">
    <property type="entry name" value="Peptidase_S8/S53_dom_sf"/>
</dbReference>
<dbReference type="PANTHER" id="PTHR43806:SF11">
    <property type="entry name" value="CEREVISIN-RELATED"/>
    <property type="match status" value="1"/>
</dbReference>
<evidence type="ECO:0000256" key="3">
    <source>
        <dbReference type="ARBA" id="ARBA00022801"/>
    </source>
</evidence>
<dbReference type="EC" id="3.4.21.-" evidence="7"/>
<evidence type="ECO:0000256" key="5">
    <source>
        <dbReference type="PROSITE-ProRule" id="PRU01240"/>
    </source>
</evidence>
<dbReference type="GO" id="GO:0004252">
    <property type="term" value="F:serine-type endopeptidase activity"/>
    <property type="evidence" value="ECO:0007669"/>
    <property type="project" value="UniProtKB-UniRule"/>
</dbReference>
<dbReference type="PANTHER" id="PTHR43806">
    <property type="entry name" value="PEPTIDASE S8"/>
    <property type="match status" value="1"/>
</dbReference>
<dbReference type="SUPFAM" id="SSF52743">
    <property type="entry name" value="Subtilisin-like"/>
    <property type="match status" value="1"/>
</dbReference>
<dbReference type="PROSITE" id="PS51892">
    <property type="entry name" value="SUBTILASE"/>
    <property type="match status" value="1"/>
</dbReference>
<dbReference type="PRINTS" id="PR00723">
    <property type="entry name" value="SUBTILISIN"/>
</dbReference>
<dbReference type="InterPro" id="IPR015500">
    <property type="entry name" value="Peptidase_S8_subtilisin-rel"/>
</dbReference>
<dbReference type="InterPro" id="IPR000209">
    <property type="entry name" value="Peptidase_S8/S53_dom"/>
</dbReference>
<dbReference type="Gene3D" id="3.40.50.200">
    <property type="entry name" value="Peptidase S8/S53 domain"/>
    <property type="match status" value="1"/>
</dbReference>
<evidence type="ECO:0000256" key="1">
    <source>
        <dbReference type="ARBA" id="ARBA00011073"/>
    </source>
</evidence>
<dbReference type="RefSeq" id="WP_054873851.1">
    <property type="nucleotide sequence ID" value="NZ_LKET01000021.1"/>
</dbReference>
<feature type="domain" description="Peptidase S8/S53" evidence="6">
    <location>
        <begin position="19"/>
        <end position="233"/>
    </location>
</feature>
<dbReference type="EMBL" id="LKET01000021">
    <property type="protein sequence ID" value="KPU45502.1"/>
    <property type="molecule type" value="Genomic_DNA"/>
</dbReference>
<comment type="similarity">
    <text evidence="1 5">Belongs to the peptidase S8 family.</text>
</comment>
<sequence>MRLKEVSDLIGADYVKNKGEGVRIAVFDTGFTPHGAVKNVVTGVNFTNDNDGNREDYTDGHSHGTHITGIISYLVPESEIYICKILNNNMMGLSFRICDAIDYCIENNIKIINMSFVTTVDSKLTRDYIKKAIDNDIMIVAAAGNSEDIAYPASYDKVVSVGVWNPYGRYKENQSREVDIIAPGISIMSCSIHGGYIAKSGSSQAAPIVTAAAGKLLCESKEMSRDELYERLMECRRFRFIRSRYGGIIDLSKNTRAQSVF</sequence>
<dbReference type="Proteomes" id="UP000050326">
    <property type="component" value="Unassembled WGS sequence"/>
</dbReference>
<dbReference type="STRING" id="36849.OXPF_07350"/>
<reference evidence="7 8" key="1">
    <citation type="submission" date="2015-09" db="EMBL/GenBank/DDBJ databases">
        <title>Genome sequence of Oxobacter pfennigii DSM 3222.</title>
        <authorList>
            <person name="Poehlein A."/>
            <person name="Bengelsdorf F.R."/>
            <person name="Schiel-Bengelsdorf B."/>
            <person name="Duerre P."/>
            <person name="Daniel R."/>
        </authorList>
    </citation>
    <scope>NUCLEOTIDE SEQUENCE [LARGE SCALE GENOMIC DNA]</scope>
    <source>
        <strain evidence="7 8">DSM 3222</strain>
    </source>
</reference>
<accession>A0A0P8WSD5</accession>
<dbReference type="GO" id="GO:0006508">
    <property type="term" value="P:proteolysis"/>
    <property type="evidence" value="ECO:0007669"/>
    <property type="project" value="UniProtKB-KW"/>
</dbReference>
<dbReference type="Pfam" id="PF00082">
    <property type="entry name" value="Peptidase_S8"/>
    <property type="match status" value="1"/>
</dbReference>
<dbReference type="InterPro" id="IPR050131">
    <property type="entry name" value="Peptidase_S8_subtilisin-like"/>
</dbReference>
<evidence type="ECO:0000259" key="6">
    <source>
        <dbReference type="Pfam" id="PF00082"/>
    </source>
</evidence>
<evidence type="ECO:0000256" key="2">
    <source>
        <dbReference type="ARBA" id="ARBA00022670"/>
    </source>
</evidence>
<evidence type="ECO:0000313" key="8">
    <source>
        <dbReference type="Proteomes" id="UP000050326"/>
    </source>
</evidence>
<feature type="active site" description="Charge relay system" evidence="5">
    <location>
        <position position="203"/>
    </location>
</feature>
<name>A0A0P8WSD5_9CLOT</name>
<dbReference type="AlphaFoldDB" id="A0A0P8WSD5"/>
<keyword evidence="2 5" id="KW-0645">Protease</keyword>
<keyword evidence="8" id="KW-1185">Reference proteome</keyword>
<dbReference type="OrthoDB" id="9798386at2"/>
<evidence type="ECO:0000256" key="4">
    <source>
        <dbReference type="ARBA" id="ARBA00022825"/>
    </source>
</evidence>
<feature type="active site" description="Charge relay system" evidence="5">
    <location>
        <position position="63"/>
    </location>
</feature>
<keyword evidence="4 5" id="KW-0720">Serine protease</keyword>
<evidence type="ECO:0000313" key="7">
    <source>
        <dbReference type="EMBL" id="KPU45502.1"/>
    </source>
</evidence>
<proteinExistence type="inferred from homology"/>
<keyword evidence="3 5" id="KW-0378">Hydrolase</keyword>